<evidence type="ECO:0000259" key="3">
    <source>
        <dbReference type="PROSITE" id="PS50172"/>
    </source>
</evidence>
<feature type="region of interest" description="Disordered" evidence="2">
    <location>
        <begin position="513"/>
        <end position="544"/>
    </location>
</feature>
<evidence type="ECO:0000313" key="4">
    <source>
        <dbReference type="EMBL" id="GMR53217.1"/>
    </source>
</evidence>
<dbReference type="CDD" id="cd17731">
    <property type="entry name" value="BRCT_TopBP1_rpt2_like"/>
    <property type="match status" value="1"/>
</dbReference>
<feature type="compositionally biased region" description="Basic residues" evidence="2">
    <location>
        <begin position="1"/>
        <end position="10"/>
    </location>
</feature>
<dbReference type="CDD" id="cd00027">
    <property type="entry name" value="BRCT"/>
    <property type="match status" value="1"/>
</dbReference>
<dbReference type="InterPro" id="IPR049542">
    <property type="entry name" value="TopBP1-like_BRCT0"/>
</dbReference>
<feature type="region of interest" description="Disordered" evidence="2">
    <location>
        <begin position="815"/>
        <end position="896"/>
    </location>
</feature>
<feature type="compositionally biased region" description="Low complexity" evidence="2">
    <location>
        <begin position="1096"/>
        <end position="1105"/>
    </location>
</feature>
<feature type="compositionally biased region" description="Acidic residues" evidence="2">
    <location>
        <begin position="822"/>
        <end position="839"/>
    </location>
</feature>
<dbReference type="GO" id="GO:0033314">
    <property type="term" value="P:mitotic DNA replication checkpoint signaling"/>
    <property type="evidence" value="ECO:0007669"/>
    <property type="project" value="TreeGrafter"/>
</dbReference>
<dbReference type="Proteomes" id="UP001328107">
    <property type="component" value="Unassembled WGS sequence"/>
</dbReference>
<evidence type="ECO:0000256" key="1">
    <source>
        <dbReference type="ARBA" id="ARBA00022737"/>
    </source>
</evidence>
<feature type="domain" description="BRCT" evidence="3">
    <location>
        <begin position="571"/>
        <end position="660"/>
    </location>
</feature>
<proteinExistence type="predicted"/>
<feature type="compositionally biased region" description="Polar residues" evidence="2">
    <location>
        <begin position="870"/>
        <end position="879"/>
    </location>
</feature>
<sequence length="1112" mass="122562">MNAPKKRRSSRSASGNIDLEEEGAGTKDEPPCLLVMEVPPSCDEELKNFHETLFGVMEQKNIQPRMISRSEVLAVQKSTPDIYVLPVFEGPEFEHLMSKGCKVIGPFVVDGCIKAGKGLPKWRHPIYALSMEGAVVCFSGFSKKTKNDLSELVRRLGGQVSTDLHDKVTVLVSKTCNTDYAKYTESAKLKLPVLREDWIIEAWKSVMEGLSDESVTSKTVYDNHRVPLFKDMVITISGLGKEDRADASKLIEMGQGTFSPEMSKTLCTHLITDRNSGDKFKKAREWGSIRIVTLKWVKKSVEMGYVQKESHYDPERVRASTPTKGAKPPEDLDFSMVAPAPPGPGGFNNSTLSCGLNSSVNTTVRTSNDVSVVKASFVRHDSSHRLSTESMSEEMSMDATREIEMGSMNGDEDFFEGLRIFLLGVPEVRESWWKKMLNWSGATRSTRVEMATHVVVMGGTVDKTLLTCGKPVLTTEWVAACMKARKMMPHTDFAYSSTSTTCLNQSLISSVNGPLKKTPAKASQTGNNKQGGERSQQAVEVESTANGSSSIFHSSALRRSTQVPPPSSSVGGRNIFKGVTFKMSDSMQADEADALHQIIGEGGGSVVSSSSPAHYLVCTLLDYGSVASPLAHKTQDVVSVFWLYRCVDSSSLVSPSSHPLFRPLPACRRSSVFEGLVVSLQGFNYEQEMLAYEVLLKQYGAKICPQGTARGMRTHTIAGGPLKETGRTNSGGKRPLDPSWIIECIVHDKILLEDKFLFKSQAYASYEGRKDDLWEWKRNEERREEAREGSREGAISRQRDESVVMEDGMDSDAILDMGAFDGGEEDEQREETIDADEEDSMVREITDEMEIDGGKERGEASRTEVREQSSPRVSSNVTIRSARGGGGSAASPLHHPRLQSIRSVSTPSHPRLIPTFSSPSQFLHPNALPKLIIPGAEEHLADVSSSGYSEADRSIDRLSTSGVGRILEGMVVSTGRMNSGMVETPIRGTSLLEERDERHLDSPMHRPAPSGVRMNILEMEEERREEEGEEREETADGESRRGMSEAETMDVDEDSPRDSIIVLPPDIERRKRELALQVAASLAMTKKREEEERARSSTSGTTTTSGEKEKSE</sequence>
<feature type="region of interest" description="Disordered" evidence="2">
    <location>
        <begin position="1020"/>
        <end position="1069"/>
    </location>
</feature>
<dbReference type="SMART" id="SM00292">
    <property type="entry name" value="BRCT"/>
    <property type="match status" value="5"/>
</dbReference>
<feature type="region of interest" description="Disordered" evidence="2">
    <location>
        <begin position="714"/>
        <end position="733"/>
    </location>
</feature>
<dbReference type="Gene3D" id="3.40.50.10190">
    <property type="entry name" value="BRCT domain"/>
    <property type="match status" value="6"/>
</dbReference>
<accession>A0AAN5I5K1</accession>
<dbReference type="Pfam" id="PF00533">
    <property type="entry name" value="BRCT"/>
    <property type="match status" value="1"/>
</dbReference>
<dbReference type="GO" id="GO:0007095">
    <property type="term" value="P:mitotic G2 DNA damage checkpoint signaling"/>
    <property type="evidence" value="ECO:0007669"/>
    <property type="project" value="TreeGrafter"/>
</dbReference>
<organism evidence="4 5">
    <name type="scientific">Pristionchus mayeri</name>
    <dbReference type="NCBI Taxonomy" id="1317129"/>
    <lineage>
        <taxon>Eukaryota</taxon>
        <taxon>Metazoa</taxon>
        <taxon>Ecdysozoa</taxon>
        <taxon>Nematoda</taxon>
        <taxon>Chromadorea</taxon>
        <taxon>Rhabditida</taxon>
        <taxon>Rhabditina</taxon>
        <taxon>Diplogasteromorpha</taxon>
        <taxon>Diplogasteroidea</taxon>
        <taxon>Neodiplogasteridae</taxon>
        <taxon>Pristionchus</taxon>
    </lineage>
</organism>
<gene>
    <name evidence="4" type="ORF">PMAYCL1PPCAC_23412</name>
</gene>
<feature type="region of interest" description="Disordered" evidence="2">
    <location>
        <begin position="782"/>
        <end position="803"/>
    </location>
</feature>
<feature type="domain" description="BRCT" evidence="3">
    <location>
        <begin position="224"/>
        <end position="314"/>
    </location>
</feature>
<dbReference type="SUPFAM" id="SSF52113">
    <property type="entry name" value="BRCT domain"/>
    <property type="match status" value="5"/>
</dbReference>
<feature type="domain" description="BRCT" evidence="3">
    <location>
        <begin position="668"/>
        <end position="758"/>
    </location>
</feature>
<dbReference type="InterPro" id="IPR059215">
    <property type="entry name" value="BRCT2_TopBP1-like"/>
</dbReference>
<feature type="domain" description="BRCT" evidence="3">
    <location>
        <begin position="131"/>
        <end position="201"/>
    </location>
</feature>
<dbReference type="PANTHER" id="PTHR13561">
    <property type="entry name" value="DNA REPLICATION REGULATOR DPB11-RELATED"/>
    <property type="match status" value="1"/>
</dbReference>
<feature type="compositionally biased region" description="Polar residues" evidence="2">
    <location>
        <begin position="521"/>
        <end position="544"/>
    </location>
</feature>
<dbReference type="InterPro" id="IPR036420">
    <property type="entry name" value="BRCT_dom_sf"/>
</dbReference>
<comment type="caution">
    <text evidence="4">The sequence shown here is derived from an EMBL/GenBank/DDBJ whole genome shotgun (WGS) entry which is preliminary data.</text>
</comment>
<dbReference type="Pfam" id="PF21298">
    <property type="entry name" value="TopBP1_BRCT0"/>
    <property type="match status" value="1"/>
</dbReference>
<evidence type="ECO:0000313" key="5">
    <source>
        <dbReference type="Proteomes" id="UP001328107"/>
    </source>
</evidence>
<dbReference type="GO" id="GO:0006270">
    <property type="term" value="P:DNA replication initiation"/>
    <property type="evidence" value="ECO:0007669"/>
    <property type="project" value="TreeGrafter"/>
</dbReference>
<feature type="non-terminal residue" evidence="4">
    <location>
        <position position="1112"/>
    </location>
</feature>
<evidence type="ECO:0000256" key="2">
    <source>
        <dbReference type="SAM" id="MobiDB-lite"/>
    </source>
</evidence>
<keyword evidence="1" id="KW-0677">Repeat</keyword>
<dbReference type="InterPro" id="IPR001357">
    <property type="entry name" value="BRCT_dom"/>
</dbReference>
<protein>
    <recommendedName>
        <fullName evidence="3">BRCT domain-containing protein</fullName>
    </recommendedName>
</protein>
<dbReference type="AlphaFoldDB" id="A0AAN5I5K1"/>
<keyword evidence="5" id="KW-1185">Reference proteome</keyword>
<feature type="domain" description="BRCT" evidence="3">
    <location>
        <begin position="410"/>
        <end position="495"/>
    </location>
</feature>
<feature type="compositionally biased region" description="Basic and acidic residues" evidence="2">
    <location>
        <begin position="782"/>
        <end position="791"/>
    </location>
</feature>
<dbReference type="PANTHER" id="PTHR13561:SF20">
    <property type="entry name" value="DNA TOPOISOMERASE 2-BINDING PROTEIN 1"/>
    <property type="match status" value="1"/>
</dbReference>
<dbReference type="Pfam" id="PF12738">
    <property type="entry name" value="PTCB-BRCT"/>
    <property type="match status" value="1"/>
</dbReference>
<feature type="region of interest" description="Disordered" evidence="2">
    <location>
        <begin position="1"/>
        <end position="30"/>
    </location>
</feature>
<dbReference type="PROSITE" id="PS50172">
    <property type="entry name" value="BRCT"/>
    <property type="match status" value="5"/>
</dbReference>
<feature type="compositionally biased region" description="Basic and acidic residues" evidence="2">
    <location>
        <begin position="1086"/>
        <end position="1095"/>
    </location>
</feature>
<feature type="compositionally biased region" description="Basic and acidic residues" evidence="2">
    <location>
        <begin position="840"/>
        <end position="869"/>
    </location>
</feature>
<feature type="compositionally biased region" description="Acidic residues" evidence="2">
    <location>
        <begin position="1027"/>
        <end position="1036"/>
    </location>
</feature>
<name>A0AAN5I5K1_9BILA</name>
<dbReference type="EMBL" id="BTRK01000005">
    <property type="protein sequence ID" value="GMR53217.1"/>
    <property type="molecule type" value="Genomic_DNA"/>
</dbReference>
<reference evidence="5" key="1">
    <citation type="submission" date="2022-10" db="EMBL/GenBank/DDBJ databases">
        <title>Genome assembly of Pristionchus species.</title>
        <authorList>
            <person name="Yoshida K."/>
            <person name="Sommer R.J."/>
        </authorList>
    </citation>
    <scope>NUCLEOTIDE SEQUENCE [LARGE SCALE GENOMIC DNA]</scope>
    <source>
        <strain evidence="5">RS5460</strain>
    </source>
</reference>
<feature type="region of interest" description="Disordered" evidence="2">
    <location>
        <begin position="1082"/>
        <end position="1112"/>
    </location>
</feature>